<keyword evidence="10" id="KW-1185">Reference proteome</keyword>
<reference evidence="9 10" key="1">
    <citation type="submission" date="2020-08" db="EMBL/GenBank/DDBJ databases">
        <title>Genomic Encyclopedia of Type Strains, Phase IV (KMG-IV): sequencing the most valuable type-strain genomes for metagenomic binning, comparative biology and taxonomic classification.</title>
        <authorList>
            <person name="Goeker M."/>
        </authorList>
    </citation>
    <scope>NUCLEOTIDE SEQUENCE [LARGE SCALE GENOMIC DNA]</scope>
    <source>
        <strain evidence="9 10">DSM 22975</strain>
    </source>
</reference>
<dbReference type="GO" id="GO:0006261">
    <property type="term" value="P:DNA-templated DNA replication"/>
    <property type="evidence" value="ECO:0007669"/>
    <property type="project" value="TreeGrafter"/>
</dbReference>
<organism evidence="9 10">
    <name type="scientific">Tolumonas osonensis</name>
    <dbReference type="NCBI Taxonomy" id="675874"/>
    <lineage>
        <taxon>Bacteria</taxon>
        <taxon>Pseudomonadati</taxon>
        <taxon>Pseudomonadota</taxon>
        <taxon>Gammaproteobacteria</taxon>
        <taxon>Aeromonadales</taxon>
        <taxon>Aeromonadaceae</taxon>
        <taxon>Tolumonas</taxon>
    </lineage>
</organism>
<dbReference type="SUPFAM" id="SSF48019">
    <property type="entry name" value="post-AAA+ oligomerization domain-like"/>
    <property type="match status" value="1"/>
</dbReference>
<sequence length="319" mass="35666">MYPWLMPYWQRFQLMFAGKRLPHAFLLAGPSGIGKSALAVQWASLFLCEKPQQNSPCGHCHACQLSRQQAHPDWHVYGDDDTRTIGVDTIRQLSAQLMNSPQLGRGKVAVIRQAERMTEAAANALLKTLEEPPGNSLLILQSESAMKLLPTIVSRCQVWTLQADEQQALTWLHEQLPGRNISPAMLRLNQGAPLRTLAYLNEGGEQQRQAVITALDAYRLQPWTIGSLTKCWVSAMPVTFEWLSRLLLDALKLQQGVALQQLPFADHPALLSFLAQRPAECLLDSMQQLLQLKQSLADMPSAVPSILFADWLSQLLTKE</sequence>
<dbReference type="PANTHER" id="PTHR11669">
    <property type="entry name" value="REPLICATION FACTOR C / DNA POLYMERASE III GAMMA-TAU SUBUNIT"/>
    <property type="match status" value="1"/>
</dbReference>
<dbReference type="Pfam" id="PF13177">
    <property type="entry name" value="DNA_pol3_delta2"/>
    <property type="match status" value="1"/>
</dbReference>
<dbReference type="InterPro" id="IPR015199">
    <property type="entry name" value="DNA_pol_III_delta_C"/>
</dbReference>
<dbReference type="RefSeq" id="WP_188026182.1">
    <property type="nucleotide sequence ID" value="NZ_JACHGR010000004.1"/>
</dbReference>
<evidence type="ECO:0000256" key="7">
    <source>
        <dbReference type="ARBA" id="ARBA00049244"/>
    </source>
</evidence>
<evidence type="ECO:0000256" key="5">
    <source>
        <dbReference type="ARBA" id="ARBA00022705"/>
    </source>
</evidence>
<keyword evidence="6" id="KW-0239">DNA-directed DNA polymerase</keyword>
<evidence type="ECO:0000313" key="10">
    <source>
        <dbReference type="Proteomes" id="UP000585721"/>
    </source>
</evidence>
<dbReference type="GO" id="GO:0003887">
    <property type="term" value="F:DNA-directed DNA polymerase activity"/>
    <property type="evidence" value="ECO:0007669"/>
    <property type="project" value="UniProtKB-KW"/>
</dbReference>
<dbReference type="Gene3D" id="1.20.272.10">
    <property type="match status" value="1"/>
</dbReference>
<dbReference type="GO" id="GO:0009360">
    <property type="term" value="C:DNA polymerase III complex"/>
    <property type="evidence" value="ECO:0007669"/>
    <property type="project" value="InterPro"/>
</dbReference>
<comment type="caution">
    <text evidence="9">The sequence shown here is derived from an EMBL/GenBank/DDBJ whole genome shotgun (WGS) entry which is preliminary data.</text>
</comment>
<evidence type="ECO:0000256" key="4">
    <source>
        <dbReference type="ARBA" id="ARBA00022695"/>
    </source>
</evidence>
<evidence type="ECO:0000256" key="2">
    <source>
        <dbReference type="ARBA" id="ARBA00014363"/>
    </source>
</evidence>
<evidence type="ECO:0000259" key="8">
    <source>
        <dbReference type="Pfam" id="PF09115"/>
    </source>
</evidence>
<gene>
    <name evidence="9" type="ORF">HNR75_001304</name>
</gene>
<keyword evidence="4 9" id="KW-0548">Nucleotidyltransferase</keyword>
<dbReference type="InterPro" id="IPR008921">
    <property type="entry name" value="DNA_pol3_clamp-load_cplx_C"/>
</dbReference>
<keyword evidence="3 9" id="KW-0808">Transferase</keyword>
<accession>A0A841G8S1</accession>
<dbReference type="EMBL" id="JACHGR010000004">
    <property type="protein sequence ID" value="MBB6055398.1"/>
    <property type="molecule type" value="Genomic_DNA"/>
</dbReference>
<name>A0A841G8S1_9GAMM</name>
<evidence type="ECO:0000256" key="6">
    <source>
        <dbReference type="ARBA" id="ARBA00022932"/>
    </source>
</evidence>
<evidence type="ECO:0000313" key="9">
    <source>
        <dbReference type="EMBL" id="MBB6055398.1"/>
    </source>
</evidence>
<dbReference type="Gene3D" id="3.40.50.300">
    <property type="entry name" value="P-loop containing nucleotide triphosphate hydrolases"/>
    <property type="match status" value="1"/>
</dbReference>
<dbReference type="InterPro" id="IPR004622">
    <property type="entry name" value="DNA_pol_HolB"/>
</dbReference>
<dbReference type="Pfam" id="PF09115">
    <property type="entry name" value="DNApol3-delta_C"/>
    <property type="match status" value="1"/>
</dbReference>
<dbReference type="InterPro" id="IPR027417">
    <property type="entry name" value="P-loop_NTPase"/>
</dbReference>
<dbReference type="SUPFAM" id="SSF52540">
    <property type="entry name" value="P-loop containing nucleoside triphosphate hydrolases"/>
    <property type="match status" value="1"/>
</dbReference>
<evidence type="ECO:0000256" key="3">
    <source>
        <dbReference type="ARBA" id="ARBA00022679"/>
    </source>
</evidence>
<proteinExistence type="predicted"/>
<dbReference type="GO" id="GO:0003677">
    <property type="term" value="F:DNA binding"/>
    <property type="evidence" value="ECO:0007669"/>
    <property type="project" value="InterPro"/>
</dbReference>
<keyword evidence="5" id="KW-0235">DNA replication</keyword>
<dbReference type="NCBIfam" id="TIGR00678">
    <property type="entry name" value="holB"/>
    <property type="match status" value="1"/>
</dbReference>
<feature type="domain" description="DNA polymerase III delta subunit C-terminal" evidence="8">
    <location>
        <begin position="206"/>
        <end position="315"/>
    </location>
</feature>
<evidence type="ECO:0000256" key="1">
    <source>
        <dbReference type="ARBA" id="ARBA00012417"/>
    </source>
</evidence>
<dbReference type="InterPro" id="IPR050238">
    <property type="entry name" value="DNA_Rep/Repair_Clamp_Loader"/>
</dbReference>
<dbReference type="PANTHER" id="PTHR11669:SF8">
    <property type="entry name" value="DNA POLYMERASE III SUBUNIT DELTA"/>
    <property type="match status" value="1"/>
</dbReference>
<dbReference type="AlphaFoldDB" id="A0A841G8S1"/>
<dbReference type="GO" id="GO:0008408">
    <property type="term" value="F:3'-5' exonuclease activity"/>
    <property type="evidence" value="ECO:0007669"/>
    <property type="project" value="InterPro"/>
</dbReference>
<dbReference type="EC" id="2.7.7.7" evidence="1"/>
<dbReference type="Proteomes" id="UP000585721">
    <property type="component" value="Unassembled WGS sequence"/>
</dbReference>
<comment type="catalytic activity">
    <reaction evidence="7">
        <text>DNA(n) + a 2'-deoxyribonucleoside 5'-triphosphate = DNA(n+1) + diphosphate</text>
        <dbReference type="Rhea" id="RHEA:22508"/>
        <dbReference type="Rhea" id="RHEA-COMP:17339"/>
        <dbReference type="Rhea" id="RHEA-COMP:17340"/>
        <dbReference type="ChEBI" id="CHEBI:33019"/>
        <dbReference type="ChEBI" id="CHEBI:61560"/>
        <dbReference type="ChEBI" id="CHEBI:173112"/>
        <dbReference type="EC" id="2.7.7.7"/>
    </reaction>
</comment>
<protein>
    <recommendedName>
        <fullName evidence="2">DNA polymerase III subunit delta'</fullName>
        <ecNumber evidence="1">2.7.7.7</ecNumber>
    </recommendedName>
</protein>